<evidence type="ECO:0000256" key="1">
    <source>
        <dbReference type="SAM" id="Coils"/>
    </source>
</evidence>
<dbReference type="PANTHER" id="PTHR33129:SF1">
    <property type="entry name" value="ATP-BINDING PROTEIN"/>
    <property type="match status" value="1"/>
</dbReference>
<dbReference type="EMBL" id="CCYD01003042">
    <property type="protein sequence ID" value="CEG49201.1"/>
    <property type="molecule type" value="Genomic_DNA"/>
</dbReference>
<name>A0A0P1B372_PLAHL</name>
<dbReference type="OrthoDB" id="94235at2759"/>
<feature type="coiled-coil region" evidence="1">
    <location>
        <begin position="229"/>
        <end position="256"/>
    </location>
</feature>
<dbReference type="OMA" id="RMKHIVF"/>
<feature type="transmembrane region" description="Helical" evidence="2">
    <location>
        <begin position="72"/>
        <end position="94"/>
    </location>
</feature>
<evidence type="ECO:0000313" key="4">
    <source>
        <dbReference type="Proteomes" id="UP000054928"/>
    </source>
</evidence>
<reference evidence="4" key="1">
    <citation type="submission" date="2014-09" db="EMBL/GenBank/DDBJ databases">
        <authorList>
            <person name="Sharma Rahul"/>
            <person name="Thines Marco"/>
        </authorList>
    </citation>
    <scope>NUCLEOTIDE SEQUENCE [LARGE SCALE GENOMIC DNA]</scope>
</reference>
<keyword evidence="4" id="KW-1185">Reference proteome</keyword>
<evidence type="ECO:0000313" key="3">
    <source>
        <dbReference type="EMBL" id="CEG49201.1"/>
    </source>
</evidence>
<evidence type="ECO:0008006" key="5">
    <source>
        <dbReference type="Google" id="ProtNLM"/>
    </source>
</evidence>
<dbReference type="GeneID" id="36402030"/>
<dbReference type="Proteomes" id="UP000054928">
    <property type="component" value="Unassembled WGS sequence"/>
</dbReference>
<protein>
    <recommendedName>
        <fullName evidence="5">CRN-like protein</fullName>
    </recommendedName>
</protein>
<proteinExistence type="predicted"/>
<keyword evidence="2" id="KW-1133">Transmembrane helix</keyword>
<sequence length="473" mass="54759">MDAINPKAMEELEAIVKKFNGGDELKVGKLLETPKIILGLSIDKGLYIRQEYWDLYEIIEQQMRSDSSLCRILVVGSPGIGKSVFGLFLLLLFMTKHKDVAYRPLNRSLIFFTWRTYCYVSSYTPHAGRTYDGFFDGNEAGEASWLDVRFNRAFLFASPRTVNYNQFVKTKCFKVYMNPWTKAECKAFADAIHLDDQDEWIRKFRLVGGKSRLVFASSGNFDHMLRRVKMDIPSDISELKNQVRQLEQENFDGNMKHIVFKLYRDENAPSFSYWTYSSSAVKAIMKVRYQIQSADAIRRLLQTPAPNLQWWRGKEIEKFLLQDLATSEFCMRALEGSSVGTVTRHGPLIKNAAYEIIQAPSEIQNKLVLYIPLSKTFLSFDGVLVVPQDGRIIYVQATVALDHPIKYQQLKHVYQDLTRRHEFQGFAHVLLFIVTNEIYDIFTVQSYKNKDGKNRRMKVDIDVTQYAGKIVRQ</sequence>
<dbReference type="InterPro" id="IPR052980">
    <property type="entry name" value="Crinkler_effector"/>
</dbReference>
<keyword evidence="1" id="KW-0175">Coiled coil</keyword>
<dbReference type="RefSeq" id="XP_024585570.1">
    <property type="nucleotide sequence ID" value="XM_024720364.1"/>
</dbReference>
<dbReference type="PANTHER" id="PTHR33129">
    <property type="entry name" value="PROTEIN KINASE DOMAIN-CONTAINING PROTEIN-RELATED"/>
    <property type="match status" value="1"/>
</dbReference>
<keyword evidence="2" id="KW-0472">Membrane</keyword>
<accession>A0A0P1B372</accession>
<evidence type="ECO:0000256" key="2">
    <source>
        <dbReference type="SAM" id="Phobius"/>
    </source>
</evidence>
<organism evidence="3 4">
    <name type="scientific">Plasmopara halstedii</name>
    <name type="common">Downy mildew of sunflower</name>
    <dbReference type="NCBI Taxonomy" id="4781"/>
    <lineage>
        <taxon>Eukaryota</taxon>
        <taxon>Sar</taxon>
        <taxon>Stramenopiles</taxon>
        <taxon>Oomycota</taxon>
        <taxon>Peronosporomycetes</taxon>
        <taxon>Peronosporales</taxon>
        <taxon>Peronosporaceae</taxon>
        <taxon>Plasmopara</taxon>
    </lineage>
</organism>
<dbReference type="AlphaFoldDB" id="A0A0P1B372"/>
<keyword evidence="2" id="KW-0812">Transmembrane</keyword>